<organism evidence="2 3">
    <name type="scientific">Anaerocolumna jejuensis DSM 15929</name>
    <dbReference type="NCBI Taxonomy" id="1121322"/>
    <lineage>
        <taxon>Bacteria</taxon>
        <taxon>Bacillati</taxon>
        <taxon>Bacillota</taxon>
        <taxon>Clostridia</taxon>
        <taxon>Lachnospirales</taxon>
        <taxon>Lachnospiraceae</taxon>
        <taxon>Anaerocolumna</taxon>
    </lineage>
</organism>
<dbReference type="RefSeq" id="WP_073277255.1">
    <property type="nucleotide sequence ID" value="NZ_FRAC01000014.1"/>
</dbReference>
<dbReference type="EMBL" id="FRAC01000014">
    <property type="protein sequence ID" value="SHK63294.1"/>
    <property type="molecule type" value="Genomic_DNA"/>
</dbReference>
<keyword evidence="1" id="KW-1133">Transmembrane helix</keyword>
<evidence type="ECO:0000313" key="2">
    <source>
        <dbReference type="EMBL" id="SHK63294.1"/>
    </source>
</evidence>
<keyword evidence="1" id="KW-0812">Transmembrane</keyword>
<dbReference type="OrthoDB" id="2017658at2"/>
<accession>A0A1M6U2C4</accession>
<gene>
    <name evidence="2" type="ORF">SAMN02745136_02962</name>
</gene>
<evidence type="ECO:0000313" key="3">
    <source>
        <dbReference type="Proteomes" id="UP000184386"/>
    </source>
</evidence>
<reference evidence="2 3" key="1">
    <citation type="submission" date="2016-11" db="EMBL/GenBank/DDBJ databases">
        <authorList>
            <person name="Jaros S."/>
            <person name="Januszkiewicz K."/>
            <person name="Wedrychowicz H."/>
        </authorList>
    </citation>
    <scope>NUCLEOTIDE SEQUENCE [LARGE SCALE GENOMIC DNA]</scope>
    <source>
        <strain evidence="2 3">DSM 15929</strain>
    </source>
</reference>
<protein>
    <submittedName>
        <fullName evidence="2">Uncharacterized protein</fullName>
    </submittedName>
</protein>
<evidence type="ECO:0000256" key="1">
    <source>
        <dbReference type="SAM" id="Phobius"/>
    </source>
</evidence>
<keyword evidence="1" id="KW-0472">Membrane</keyword>
<feature type="transmembrane region" description="Helical" evidence="1">
    <location>
        <begin position="12"/>
        <end position="31"/>
    </location>
</feature>
<dbReference type="AlphaFoldDB" id="A0A1M6U2C4"/>
<dbReference type="Proteomes" id="UP000184386">
    <property type="component" value="Unassembled WGS sequence"/>
</dbReference>
<proteinExistence type="predicted"/>
<sequence length="521" mass="58321">MKKSQKKGTRLHYNYFFVMSMIFIALIVVSARKVQATENDVIVLDQYHSTADYRYQNQGLGEYFYDIYPNPYNLDYKKFMKFTYVISDDSVFGLKANTNSQAASLLLADASGNARSILPYNISVYALGPGTATLKVYDGKKLVDTFNIIVLADNIYSPSSYVDMTEDSKGNCISYTDTKTAKITAADIKKENDLIKKFIKIAADPKNTTTSQRIHAALNAVINHGSTQIFDKNYKELNYLSWKKGITLEGKYRTAHSMLIEKQSLSLGFAIVNKAVLNNLGFNCTIEQPDGGQIKYGCDVWNSVELNQYVSNSDQDETAEDNAGIKYAGYIDFGAAAKLLSDDDFSRTDADLIYRKGHLPAWIVGEDTQQQVIRVGDTQKLSACDLNNNIYSSDTSVVTVQDGSITGVNPGVAVVYRYNDTYCDVFYVLVKKKGSVKTINSKIYTKATKEYFKSSDYAPYIRGGQSDLYQRKDWEALRPFYLEQIFGNGSKLTTKYSKGKIECYLTTENESTLIYTAGSGD</sequence>
<keyword evidence="3" id="KW-1185">Reference proteome</keyword>
<name>A0A1M6U2C4_9FIRM</name>